<dbReference type="PANTHER" id="PTHR44688">
    <property type="entry name" value="DNA-BINDING TRANSCRIPTIONAL ACTIVATOR DEVR_DOSR"/>
    <property type="match status" value="1"/>
</dbReference>
<proteinExistence type="predicted"/>
<comment type="caution">
    <text evidence="6">The sequence shown here is derived from an EMBL/GenBank/DDBJ whole genome shotgun (WGS) entry which is preliminary data.</text>
</comment>
<dbReference type="PANTHER" id="PTHR44688:SF16">
    <property type="entry name" value="DNA-BINDING TRANSCRIPTIONAL ACTIVATOR DEVR_DOSR"/>
    <property type="match status" value="1"/>
</dbReference>
<dbReference type="EMBL" id="BMTZ01000001">
    <property type="protein sequence ID" value="GGT33520.1"/>
    <property type="molecule type" value="Genomic_DNA"/>
</dbReference>
<feature type="region of interest" description="Disordered" evidence="4">
    <location>
        <begin position="885"/>
        <end position="917"/>
    </location>
</feature>
<accession>A0ABQ2TT71</accession>
<dbReference type="InterPro" id="IPR036388">
    <property type="entry name" value="WH-like_DNA-bd_sf"/>
</dbReference>
<protein>
    <submittedName>
        <fullName evidence="6">Transcriptional regulator</fullName>
    </submittedName>
</protein>
<dbReference type="InterPro" id="IPR011990">
    <property type="entry name" value="TPR-like_helical_dom_sf"/>
</dbReference>
<keyword evidence="7" id="KW-1185">Reference proteome</keyword>
<dbReference type="SUPFAM" id="SSF46894">
    <property type="entry name" value="C-terminal effector domain of the bipartite response regulators"/>
    <property type="match status" value="1"/>
</dbReference>
<dbReference type="Proteomes" id="UP000629911">
    <property type="component" value="Unassembled WGS sequence"/>
</dbReference>
<feature type="compositionally biased region" description="Pro residues" evidence="4">
    <location>
        <begin position="900"/>
        <end position="911"/>
    </location>
</feature>
<dbReference type="PRINTS" id="PR00038">
    <property type="entry name" value="HTHLUXR"/>
</dbReference>
<evidence type="ECO:0000256" key="3">
    <source>
        <dbReference type="ARBA" id="ARBA00023163"/>
    </source>
</evidence>
<dbReference type="InterPro" id="IPR000792">
    <property type="entry name" value="Tscrpt_reg_LuxR_C"/>
</dbReference>
<gene>
    <name evidence="6" type="ORF">GCM10010287_02240</name>
</gene>
<dbReference type="CDD" id="cd06170">
    <property type="entry name" value="LuxR_C_like"/>
    <property type="match status" value="1"/>
</dbReference>
<dbReference type="SMART" id="SM00421">
    <property type="entry name" value="HTH_LUXR"/>
    <property type="match status" value="1"/>
</dbReference>
<evidence type="ECO:0000259" key="5">
    <source>
        <dbReference type="PROSITE" id="PS50043"/>
    </source>
</evidence>
<sequence>MSVVTSAQGGGPPAVEHHAGPHEPQTGSHVPQPGLHDPRTGSHVPQPGLHDPRTGPDAPEPGLHDPRTGPDAPASGSHDPRTGPDAPEPGPHAPQPGSYDPQTGPHDPHGDPFLSTRFAVPAPPDTFLRRERLAGHLDGALRTPLTMVNGSAGAGKTLLVADWAAGHPELPVAWLTTDTDGQGAGMFWAHLLQALRTCGVPLPGDIASPADANRVGDALPTRLAALLGGRDRPVVLVLDEFDRVTAPEIAAQLDFLLRHSAPGLRLVLVTRTEPLLPLHRYRAAGELTEIRDAELAFTPGEAARLMEAHGLRLSPAAVRGVVERTRGWAAGLRLCALAAEEAPDPELCLKEFEADRSAVADFLLAEVLKRQDDGTQELLLRVSVLDRFGPRLANAVTGRADAEAVLARLHRGNAFVQHVGHGVYRLHPLFAEILRAHLRMRRPGLEPELHRRAAVCLRTAGALPAALGHGAAADDWEFTASALVDDLALGQFFTGPRADILDALFSRMGPRGGDGPAPELVRAAARLSRGDLAGGAVRLRRARERTARYDGPAGETGAAAVRMGCALLDALVARLSGAPGRAEDAVREAEALRDLLPAELLDRHPEFFALLLDHLGSARLWAGDFAGARDALTRAAATGPGAPATALPREDALARLALLDVLHGWPGRAERRARAALAETERSGIARPASSGVERLVLAAVAVEREDLGQARALLDTAGESHPALRDPVLEAGRALVAARLHLARGEPGAAWRAVEPGVPADAVSPWARGETALVAAAAGLAEGRPPDAAALLPEVPRDQPACVVGAARVLLAAGQPEAAVRLLDRAAVDEHAGPSVTVRAALVRARAADRAGDASAVRRLVAHAVAEAHREGLRRPLAEAGSWIRPYLTPTPRHRRPTPPRPTGSPPPPVEELSGRERDVVRRLALAMSTEEIAADLYVSVNTVKTHLKNAYRKLSVGRRSEAVRRARELGLL</sequence>
<dbReference type="InterPro" id="IPR016032">
    <property type="entry name" value="Sig_transdc_resp-reg_C-effctor"/>
</dbReference>
<evidence type="ECO:0000313" key="7">
    <source>
        <dbReference type="Proteomes" id="UP000629911"/>
    </source>
</evidence>
<keyword evidence="3" id="KW-0804">Transcription</keyword>
<dbReference type="Pfam" id="PF25873">
    <property type="entry name" value="WHD_MalT"/>
    <property type="match status" value="1"/>
</dbReference>
<dbReference type="InterPro" id="IPR059106">
    <property type="entry name" value="WHD_MalT"/>
</dbReference>
<dbReference type="Gene3D" id="1.25.40.10">
    <property type="entry name" value="Tetratricopeptide repeat domain"/>
    <property type="match status" value="1"/>
</dbReference>
<reference evidence="7" key="1">
    <citation type="journal article" date="2019" name="Int. J. Syst. Evol. Microbiol.">
        <title>The Global Catalogue of Microorganisms (GCM) 10K type strain sequencing project: providing services to taxonomists for standard genome sequencing and annotation.</title>
        <authorList>
            <consortium name="The Broad Institute Genomics Platform"/>
            <consortium name="The Broad Institute Genome Sequencing Center for Infectious Disease"/>
            <person name="Wu L."/>
            <person name="Ma J."/>
        </authorList>
    </citation>
    <scope>NUCLEOTIDE SEQUENCE [LARGE SCALE GENOMIC DNA]</scope>
    <source>
        <strain evidence="7">JCM 4422</strain>
    </source>
</reference>
<keyword evidence="1" id="KW-0805">Transcription regulation</keyword>
<name>A0ABQ2TT71_9ACTN</name>
<organism evidence="6 7">
    <name type="scientific">Streptomyces variabilis</name>
    <dbReference type="NCBI Taxonomy" id="67372"/>
    <lineage>
        <taxon>Bacteria</taxon>
        <taxon>Bacillati</taxon>
        <taxon>Actinomycetota</taxon>
        <taxon>Actinomycetes</taxon>
        <taxon>Kitasatosporales</taxon>
        <taxon>Streptomycetaceae</taxon>
        <taxon>Streptomyces</taxon>
        <taxon>Streptomyces griseoincarnatus group</taxon>
    </lineage>
</organism>
<dbReference type="InterPro" id="IPR027417">
    <property type="entry name" value="P-loop_NTPase"/>
</dbReference>
<keyword evidence="2" id="KW-0238">DNA-binding</keyword>
<dbReference type="PROSITE" id="PS50043">
    <property type="entry name" value="HTH_LUXR_2"/>
    <property type="match status" value="1"/>
</dbReference>
<dbReference type="Gene3D" id="3.40.50.300">
    <property type="entry name" value="P-loop containing nucleotide triphosphate hydrolases"/>
    <property type="match status" value="1"/>
</dbReference>
<dbReference type="Gene3D" id="1.10.10.10">
    <property type="entry name" value="Winged helix-like DNA-binding domain superfamily/Winged helix DNA-binding domain"/>
    <property type="match status" value="1"/>
</dbReference>
<evidence type="ECO:0000313" key="6">
    <source>
        <dbReference type="EMBL" id="GGT33520.1"/>
    </source>
</evidence>
<dbReference type="SUPFAM" id="SSF52540">
    <property type="entry name" value="P-loop containing nucleoside triphosphate hydrolases"/>
    <property type="match status" value="1"/>
</dbReference>
<evidence type="ECO:0000256" key="4">
    <source>
        <dbReference type="SAM" id="MobiDB-lite"/>
    </source>
</evidence>
<feature type="domain" description="HTH luxR-type" evidence="5">
    <location>
        <begin position="907"/>
        <end position="972"/>
    </location>
</feature>
<evidence type="ECO:0000256" key="2">
    <source>
        <dbReference type="ARBA" id="ARBA00023125"/>
    </source>
</evidence>
<dbReference type="Pfam" id="PF00196">
    <property type="entry name" value="GerE"/>
    <property type="match status" value="1"/>
</dbReference>
<feature type="region of interest" description="Disordered" evidence="4">
    <location>
        <begin position="1"/>
        <end position="120"/>
    </location>
</feature>
<evidence type="ECO:0000256" key="1">
    <source>
        <dbReference type="ARBA" id="ARBA00023015"/>
    </source>
</evidence>